<organism evidence="1 2">
    <name type="scientific">Desulfomonile tiedjei</name>
    <dbReference type="NCBI Taxonomy" id="2358"/>
    <lineage>
        <taxon>Bacteria</taxon>
        <taxon>Pseudomonadati</taxon>
        <taxon>Thermodesulfobacteriota</taxon>
        <taxon>Desulfomonilia</taxon>
        <taxon>Desulfomonilales</taxon>
        <taxon>Desulfomonilaceae</taxon>
        <taxon>Desulfomonile</taxon>
    </lineage>
</organism>
<comment type="caution">
    <text evidence="1">The sequence shown here is derived from an EMBL/GenBank/DDBJ whole genome shotgun (WGS) entry which is preliminary data.</text>
</comment>
<dbReference type="AlphaFoldDB" id="A0A9D6V5A2"/>
<evidence type="ECO:0000313" key="2">
    <source>
        <dbReference type="Proteomes" id="UP000807825"/>
    </source>
</evidence>
<sequence>MSETDPKLWNRTAVRCLASSRANERPISFLVDDREIKVRNILKSWREPDYLYFKTEAEDGRVYDIRHHEYEDTWQVRESVSYTDSLSNM</sequence>
<evidence type="ECO:0000313" key="1">
    <source>
        <dbReference type="EMBL" id="MBI5251764.1"/>
    </source>
</evidence>
<accession>A0A9D6V5A2</accession>
<reference evidence="1" key="1">
    <citation type="submission" date="2020-07" db="EMBL/GenBank/DDBJ databases">
        <title>Huge and variable diversity of episymbiotic CPR bacteria and DPANN archaea in groundwater ecosystems.</title>
        <authorList>
            <person name="He C.Y."/>
            <person name="Keren R."/>
            <person name="Whittaker M."/>
            <person name="Farag I.F."/>
            <person name="Doudna J."/>
            <person name="Cate J.H.D."/>
            <person name="Banfield J.F."/>
        </authorList>
    </citation>
    <scope>NUCLEOTIDE SEQUENCE</scope>
    <source>
        <strain evidence="1">NC_groundwater_1664_Pr3_B-0.1um_52_9</strain>
    </source>
</reference>
<dbReference type="EMBL" id="JACRDE010000521">
    <property type="protein sequence ID" value="MBI5251764.1"/>
    <property type="molecule type" value="Genomic_DNA"/>
</dbReference>
<gene>
    <name evidence="1" type="ORF">HY912_19905</name>
</gene>
<name>A0A9D6V5A2_9BACT</name>
<protein>
    <submittedName>
        <fullName evidence="1">Uncharacterized protein</fullName>
    </submittedName>
</protein>
<proteinExistence type="predicted"/>
<dbReference type="Proteomes" id="UP000807825">
    <property type="component" value="Unassembled WGS sequence"/>
</dbReference>